<dbReference type="InterPro" id="IPR016181">
    <property type="entry name" value="Acyl_CoA_acyltransferase"/>
</dbReference>
<comment type="caution">
    <text evidence="5">The sequence shown here is derived from an EMBL/GenBank/DDBJ whole genome shotgun (WGS) entry which is preliminary data.</text>
</comment>
<keyword evidence="1 3" id="KW-0808">Transferase</keyword>
<dbReference type="SUPFAM" id="SSF55729">
    <property type="entry name" value="Acyl-CoA N-acyltransferases (Nat)"/>
    <property type="match status" value="1"/>
</dbReference>
<sequence>MFVHANIESLEWDSHYFGFSTARLDFTPDSKLLTVPQLERYSLVQAKVPVQRPDIIDGLSALGFSLVEGEIDLSLMIGTKDAYITTKNDSDNSEGEMISATQQDIPMLKEMASKVFSLSRFRTPWYQPQDSGRFYSTWIEKAVLGTFDHQCLLVNGDNGQPAGFVTLRELGEGQARMGLLAAFPEKTGCGIGSKLMAAAQQWCQSHQIRQLRIATQTSNIAALRLYTRNGAFVESIAYWLYRGQNDSI</sequence>
<dbReference type="HAMAP" id="MF_02027">
    <property type="entry name" value="WecD_RffC"/>
    <property type="match status" value="1"/>
</dbReference>
<evidence type="ECO:0000256" key="2">
    <source>
        <dbReference type="ARBA" id="ARBA00023315"/>
    </source>
</evidence>
<name>A0ABX9SPU9_9GAMM</name>
<feature type="domain" description="N-acetyltransferase" evidence="4">
    <location>
        <begin position="95"/>
        <end position="248"/>
    </location>
</feature>
<dbReference type="Proteomes" id="UP000280955">
    <property type="component" value="Unassembled WGS sequence"/>
</dbReference>
<gene>
    <name evidence="3" type="primary">wecD</name>
    <name evidence="5" type="ORF">BDD30_2185</name>
</gene>
<dbReference type="RefSeq" id="WP_015836211.1">
    <property type="nucleotide sequence ID" value="NC_012962.1"/>
</dbReference>
<comment type="catalytic activity">
    <reaction evidence="3">
        <text>dTDP-4-amino-4,6-dideoxy-alpha-D-galactose + acetyl-CoA = dTDP-4-acetamido-4,6-dideoxy-alpha-D-galactose + CoA + H(+)</text>
        <dbReference type="Rhea" id="RHEA:34443"/>
        <dbReference type="ChEBI" id="CHEBI:15378"/>
        <dbReference type="ChEBI" id="CHEBI:57287"/>
        <dbReference type="ChEBI" id="CHEBI:57288"/>
        <dbReference type="ChEBI" id="CHEBI:68492"/>
        <dbReference type="ChEBI" id="CHEBI:68493"/>
        <dbReference type="EC" id="2.3.1.210"/>
    </reaction>
</comment>
<evidence type="ECO:0000313" key="5">
    <source>
        <dbReference type="EMBL" id="RKS60064.1"/>
    </source>
</evidence>
<protein>
    <recommendedName>
        <fullName evidence="3">dTDP-fucosamine acetyltransferase</fullName>
        <ecNumber evidence="3">2.3.1.210</ecNumber>
    </recommendedName>
    <alternativeName>
        <fullName evidence="3">TDP-fucosamine acetyltransferase</fullName>
    </alternativeName>
    <alternativeName>
        <fullName evidence="3">dTDP-4-amino-4,6-dideoxy-D-galactose acyltransferase</fullName>
    </alternativeName>
</protein>
<dbReference type="InterPro" id="IPR012752">
    <property type="entry name" value="AcTrfase_WecD"/>
</dbReference>
<comment type="caution">
    <text evidence="3">Lacks conserved residue(s) required for the propagation of feature annotation.</text>
</comment>
<dbReference type="NCBIfam" id="NF008212">
    <property type="entry name" value="PRK10975.1"/>
    <property type="match status" value="1"/>
</dbReference>
<dbReference type="Pfam" id="PF00583">
    <property type="entry name" value="Acetyltransf_1"/>
    <property type="match status" value="1"/>
</dbReference>
<dbReference type="InterPro" id="IPR000182">
    <property type="entry name" value="GNAT_dom"/>
</dbReference>
<evidence type="ECO:0000256" key="1">
    <source>
        <dbReference type="ARBA" id="ARBA00022679"/>
    </source>
</evidence>
<evidence type="ECO:0000259" key="4">
    <source>
        <dbReference type="PROSITE" id="PS51186"/>
    </source>
</evidence>
<comment type="similarity">
    <text evidence="3">Belongs to the WecD family.</text>
</comment>
<dbReference type="PANTHER" id="PTHR43877">
    <property type="entry name" value="AMINOALKYLPHOSPHONATE N-ACETYLTRANSFERASE-RELATED-RELATED"/>
    <property type="match status" value="1"/>
</dbReference>
<dbReference type="PROSITE" id="PS51186">
    <property type="entry name" value="GNAT"/>
    <property type="match status" value="1"/>
</dbReference>
<dbReference type="EMBL" id="RBLJ01000002">
    <property type="protein sequence ID" value="RKS60064.1"/>
    <property type="molecule type" value="Genomic_DNA"/>
</dbReference>
<dbReference type="NCBIfam" id="TIGR02382">
    <property type="entry name" value="wecD_rffC"/>
    <property type="match status" value="1"/>
</dbReference>
<dbReference type="InterPro" id="IPR050832">
    <property type="entry name" value="Bact_Acetyltransf"/>
</dbReference>
<feature type="active site" description="Proton donor" evidence="3">
    <location>
        <position position="226"/>
    </location>
</feature>
<dbReference type="GO" id="GO:0016746">
    <property type="term" value="F:acyltransferase activity"/>
    <property type="evidence" value="ECO:0007669"/>
    <property type="project" value="UniProtKB-KW"/>
</dbReference>
<organism evidence="5 6">
    <name type="scientific">Photorhabdus asymbiotica</name>
    <dbReference type="NCBI Taxonomy" id="291112"/>
    <lineage>
        <taxon>Bacteria</taxon>
        <taxon>Pseudomonadati</taxon>
        <taxon>Pseudomonadota</taxon>
        <taxon>Gammaproteobacteria</taxon>
        <taxon>Enterobacterales</taxon>
        <taxon>Morganellaceae</taxon>
        <taxon>Photorhabdus</taxon>
    </lineage>
</organism>
<feature type="binding site" evidence="3">
    <location>
        <position position="219"/>
    </location>
    <ligand>
        <name>acetyl-CoA</name>
        <dbReference type="ChEBI" id="CHEBI:57288"/>
    </ligand>
</feature>
<evidence type="ECO:0000313" key="6">
    <source>
        <dbReference type="Proteomes" id="UP000280955"/>
    </source>
</evidence>
<evidence type="ECO:0000256" key="3">
    <source>
        <dbReference type="HAMAP-Rule" id="MF_02027"/>
    </source>
</evidence>
<comment type="subunit">
    <text evidence="3">Homodimer.</text>
</comment>
<accession>A0ABX9SPU9</accession>
<dbReference type="PANTHER" id="PTHR43877:SF2">
    <property type="entry name" value="AMINOALKYLPHOSPHONATE N-ACETYLTRANSFERASE-RELATED"/>
    <property type="match status" value="1"/>
</dbReference>
<proteinExistence type="inferred from homology"/>
<dbReference type="Gene3D" id="3.40.630.30">
    <property type="match status" value="1"/>
</dbReference>
<keyword evidence="2 3" id="KW-0012">Acyltransferase</keyword>
<dbReference type="EC" id="2.3.1.210" evidence="3"/>
<reference evidence="5 6" key="1">
    <citation type="submission" date="2018-10" db="EMBL/GenBank/DDBJ databases">
        <title>Genomic Encyclopedia of Archaeal and Bacterial Type Strains, Phase II (KMG-II): from individual species to whole genera.</title>
        <authorList>
            <person name="Goeker M."/>
        </authorList>
    </citation>
    <scope>NUCLEOTIDE SEQUENCE [LARGE SCALE GENOMIC DNA]</scope>
    <source>
        <strain evidence="5 6">DSM 15149</strain>
    </source>
</reference>
<keyword evidence="6" id="KW-1185">Reference proteome</keyword>
<dbReference type="CDD" id="cd04301">
    <property type="entry name" value="NAT_SF"/>
    <property type="match status" value="1"/>
</dbReference>
<comment type="function">
    <text evidence="3">Catalyzes the acetylation of dTDP-fucosamine (dTDP-4-amino-4,6-dideoxy-D-galactose) to dTDP-Fuc4NAc, which is utilized in the biosynthesis of the enterobacterial common antigen (ECA).</text>
</comment>
<comment type="pathway">
    <text evidence="3">Bacterial outer membrane biogenesis; enterobacterial common antigen biosynthesis.</text>
</comment>